<accession>A0A0H4WUD4</accession>
<proteinExistence type="inferred from homology"/>
<keyword evidence="5 9" id="KW-1003">Cell membrane</keyword>
<feature type="domain" description="ABC transmembrane type-1" evidence="10">
    <location>
        <begin position="65"/>
        <end position="288"/>
    </location>
</feature>
<feature type="transmembrane region" description="Helical" evidence="9">
    <location>
        <begin position="151"/>
        <end position="174"/>
    </location>
</feature>
<keyword evidence="12" id="KW-1185">Reference proteome</keyword>
<dbReference type="PATRIC" id="fig|1297742.4.peg.2125"/>
<dbReference type="PANTHER" id="PTHR43470">
    <property type="entry name" value="PHOSPHATE TRANSPORT SYSTEM PERMEASE PROTEIN PSTA-RELATED"/>
    <property type="match status" value="1"/>
</dbReference>
<dbReference type="EMBL" id="CP012109">
    <property type="protein sequence ID" value="AKQ65188.1"/>
    <property type="molecule type" value="Genomic_DNA"/>
</dbReference>
<dbReference type="GO" id="GO:0005315">
    <property type="term" value="F:phosphate transmembrane transporter activity"/>
    <property type="evidence" value="ECO:0007669"/>
    <property type="project" value="InterPro"/>
</dbReference>
<feature type="transmembrane region" description="Helical" evidence="9">
    <location>
        <begin position="195"/>
        <end position="216"/>
    </location>
</feature>
<evidence type="ECO:0000256" key="7">
    <source>
        <dbReference type="ARBA" id="ARBA00022989"/>
    </source>
</evidence>
<evidence type="ECO:0000256" key="2">
    <source>
        <dbReference type="ARBA" id="ARBA00007069"/>
    </source>
</evidence>
<gene>
    <name evidence="11" type="ORF">A176_002100</name>
</gene>
<feature type="transmembrane region" description="Helical" evidence="9">
    <location>
        <begin position="103"/>
        <end position="131"/>
    </location>
</feature>
<dbReference type="PANTHER" id="PTHR43470:SF6">
    <property type="entry name" value="PHOSPHATE TRANSPORT SYSTEM PERMEASE PROTEIN PSTA"/>
    <property type="match status" value="1"/>
</dbReference>
<dbReference type="GO" id="GO:0005886">
    <property type="term" value="C:plasma membrane"/>
    <property type="evidence" value="ECO:0007669"/>
    <property type="project" value="UniProtKB-SubCell"/>
</dbReference>
<dbReference type="Proteomes" id="UP000009026">
    <property type="component" value="Chromosome"/>
</dbReference>
<comment type="subcellular location">
    <subcellularLocation>
        <location evidence="1 9">Cell membrane</location>
        <topology evidence="1 9">Multi-pass membrane protein</topology>
    </subcellularLocation>
</comment>
<keyword evidence="7 9" id="KW-1133">Transmembrane helix</keyword>
<protein>
    <recommendedName>
        <fullName evidence="3 9">Phosphate transport system permease protein PstA</fullName>
    </recommendedName>
</protein>
<dbReference type="InterPro" id="IPR005672">
    <property type="entry name" value="Phosphate_PstA"/>
</dbReference>
<feature type="transmembrane region" description="Helical" evidence="9">
    <location>
        <begin position="270"/>
        <end position="291"/>
    </location>
</feature>
<evidence type="ECO:0000256" key="1">
    <source>
        <dbReference type="ARBA" id="ARBA00004651"/>
    </source>
</evidence>
<keyword evidence="6 9" id="KW-0812">Transmembrane</keyword>
<evidence type="ECO:0000256" key="8">
    <source>
        <dbReference type="ARBA" id="ARBA00023136"/>
    </source>
</evidence>
<comment type="similarity">
    <text evidence="2 9">Belongs to the binding-protein-dependent transport system permease family. CysTW subfamily.</text>
</comment>
<feature type="transmembrane region" description="Helical" evidence="9">
    <location>
        <begin position="61"/>
        <end position="91"/>
    </location>
</feature>
<dbReference type="eggNOG" id="COG0581">
    <property type="taxonomic scope" value="Bacteria"/>
</dbReference>
<evidence type="ECO:0000256" key="5">
    <source>
        <dbReference type="ARBA" id="ARBA00022475"/>
    </source>
</evidence>
<keyword evidence="8 9" id="KW-0472">Membrane</keyword>
<reference evidence="11 12" key="1">
    <citation type="journal article" date="2016" name="PLoS ONE">
        <title>Complete Genome Sequence and Comparative Genomics of a Novel Myxobacterium Myxococcus hansupus.</title>
        <authorList>
            <person name="Sharma G."/>
            <person name="Narwani T."/>
            <person name="Subramanian S."/>
        </authorList>
    </citation>
    <scope>NUCLEOTIDE SEQUENCE [LARGE SCALE GENOMIC DNA]</scope>
    <source>
        <strain evidence="12">mixupus</strain>
    </source>
</reference>
<dbReference type="OrthoDB" id="9807065at2"/>
<name>A0A0H4WUD4_9BACT</name>
<evidence type="ECO:0000313" key="12">
    <source>
        <dbReference type="Proteomes" id="UP000009026"/>
    </source>
</evidence>
<evidence type="ECO:0000313" key="11">
    <source>
        <dbReference type="EMBL" id="AKQ65188.1"/>
    </source>
</evidence>
<dbReference type="SUPFAM" id="SSF161098">
    <property type="entry name" value="MetI-like"/>
    <property type="match status" value="1"/>
</dbReference>
<evidence type="ECO:0000256" key="3">
    <source>
        <dbReference type="ARBA" id="ARBA00016864"/>
    </source>
</evidence>
<keyword evidence="4" id="KW-0813">Transport</keyword>
<dbReference type="GO" id="GO:0035435">
    <property type="term" value="P:phosphate ion transmembrane transport"/>
    <property type="evidence" value="ECO:0007669"/>
    <property type="project" value="InterPro"/>
</dbReference>
<sequence length="303" mass="32215">MKYTTRRAIGLGLTGLTAFAAFFIVGMLALILWDVARHGARHISWAFLTEAPSDGMMGGGIFPAIFGTAALTLLMTLAVMPVGVLTAVYLHEYAPPESRFARWVRVAVVNLAGVPSIVFGLFGLGFFILFVGGNLDRLLGYQEMHWAQPGILWASLTLAVLTLPVVIVSTEEALRAVPLDQRTASLALGATQSQTLARVVLPGALPGILTGAVLAISRGAGEVAPILFTGAAYFLPDLPTSLDSQFMHLGYHTYVMATQSPNVTEASGPLYATVLVLLALTFALNLVAVIIRTRTRRKAASAH</sequence>
<dbReference type="STRING" id="1297742.A176_002100"/>
<evidence type="ECO:0000256" key="9">
    <source>
        <dbReference type="RuleBase" id="RU363043"/>
    </source>
</evidence>
<dbReference type="Pfam" id="PF00528">
    <property type="entry name" value="BPD_transp_1"/>
    <property type="match status" value="1"/>
</dbReference>
<feature type="transmembrane region" description="Helical" evidence="9">
    <location>
        <begin position="12"/>
        <end position="33"/>
    </location>
</feature>
<dbReference type="PROSITE" id="PS50928">
    <property type="entry name" value="ABC_TM1"/>
    <property type="match status" value="1"/>
</dbReference>
<evidence type="ECO:0000256" key="6">
    <source>
        <dbReference type="ARBA" id="ARBA00022692"/>
    </source>
</evidence>
<dbReference type="Gene3D" id="1.10.3720.10">
    <property type="entry name" value="MetI-like"/>
    <property type="match status" value="1"/>
</dbReference>
<dbReference type="CDD" id="cd06261">
    <property type="entry name" value="TM_PBP2"/>
    <property type="match status" value="1"/>
</dbReference>
<evidence type="ECO:0000256" key="4">
    <source>
        <dbReference type="ARBA" id="ARBA00022448"/>
    </source>
</evidence>
<dbReference type="NCBIfam" id="TIGR00974">
    <property type="entry name" value="3a0107s02c"/>
    <property type="match status" value="1"/>
</dbReference>
<dbReference type="InterPro" id="IPR000515">
    <property type="entry name" value="MetI-like"/>
</dbReference>
<dbReference type="RefSeq" id="WP_002639877.1">
    <property type="nucleotide sequence ID" value="NZ_CP012109.1"/>
</dbReference>
<evidence type="ECO:0000259" key="10">
    <source>
        <dbReference type="PROSITE" id="PS50928"/>
    </source>
</evidence>
<dbReference type="AlphaFoldDB" id="A0A0H4WUD4"/>
<dbReference type="InterPro" id="IPR035906">
    <property type="entry name" value="MetI-like_sf"/>
</dbReference>
<organism evidence="11 12">
    <name type="scientific">Pseudomyxococcus hansupus</name>
    <dbReference type="NCBI Taxonomy" id="1297742"/>
    <lineage>
        <taxon>Bacteria</taxon>
        <taxon>Pseudomonadati</taxon>
        <taxon>Myxococcota</taxon>
        <taxon>Myxococcia</taxon>
        <taxon>Myxococcales</taxon>
        <taxon>Cystobacterineae</taxon>
        <taxon>Myxococcaceae</taxon>
        <taxon>Pseudomyxococcus</taxon>
    </lineage>
</organism>
<dbReference type="KEGG" id="mym:A176_002100"/>